<evidence type="ECO:0000259" key="1">
    <source>
        <dbReference type="PROSITE" id="PS50828"/>
    </source>
</evidence>
<evidence type="ECO:0000313" key="2">
    <source>
        <dbReference type="EMBL" id="PCS21390.1"/>
    </source>
</evidence>
<accession>A0A2A5SZS5</accession>
<dbReference type="Proteomes" id="UP000219020">
    <property type="component" value="Unassembled WGS sequence"/>
</dbReference>
<dbReference type="Gene3D" id="3.30.1370.110">
    <property type="match status" value="1"/>
</dbReference>
<dbReference type="PANTHER" id="PTHR35562">
    <property type="entry name" value="DNA ENDONUCLEASE SMRA-RELATED"/>
    <property type="match status" value="1"/>
</dbReference>
<dbReference type="AlphaFoldDB" id="A0A2A5SZS5"/>
<dbReference type="GO" id="GO:0004520">
    <property type="term" value="F:DNA endonuclease activity"/>
    <property type="evidence" value="ECO:0007669"/>
    <property type="project" value="TreeGrafter"/>
</dbReference>
<dbReference type="PANTHER" id="PTHR35562:SF2">
    <property type="entry name" value="DNA ENDONUCLEASE SMRA-RELATED"/>
    <property type="match status" value="1"/>
</dbReference>
<reference evidence="3" key="1">
    <citation type="submission" date="2017-04" db="EMBL/GenBank/DDBJ databases">
        <title>Genome evolution of the luminous symbionts of deep sea anglerfish.</title>
        <authorList>
            <person name="Hendry T.A."/>
        </authorList>
    </citation>
    <scope>NUCLEOTIDE SEQUENCE [LARGE SCALE GENOMIC DNA]</scope>
</reference>
<organism evidence="2 3">
    <name type="scientific">Candidatus Enterovibrio escicola</name>
    <dbReference type="NCBI Taxonomy" id="1927127"/>
    <lineage>
        <taxon>Bacteria</taxon>
        <taxon>Pseudomonadati</taxon>
        <taxon>Pseudomonadota</taxon>
        <taxon>Gammaproteobacteria</taxon>
        <taxon>Vibrionales</taxon>
        <taxon>Vibrionaceae</taxon>
        <taxon>Enterovibrio</taxon>
    </lineage>
</organism>
<dbReference type="InterPro" id="IPR002625">
    <property type="entry name" value="Smr_dom"/>
</dbReference>
<gene>
    <name evidence="2" type="ORF">BTN49_2929</name>
</gene>
<comment type="caution">
    <text evidence="2">The sequence shown here is derived from an EMBL/GenBank/DDBJ whole genome shotgun (WGS) entry which is preliminary data.</text>
</comment>
<dbReference type="SUPFAM" id="SSF160443">
    <property type="entry name" value="SMR domain-like"/>
    <property type="match status" value="1"/>
</dbReference>
<dbReference type="PROSITE" id="PS50828">
    <property type="entry name" value="SMR"/>
    <property type="match status" value="1"/>
</dbReference>
<sequence>MDFLTFIIVHGKGEQSYPHARIKRFVCHWLEPILDVVCFHSSQCHHGGVGAVYVLLKKAK</sequence>
<dbReference type="InterPro" id="IPR036063">
    <property type="entry name" value="Smr_dom_sf"/>
</dbReference>
<feature type="domain" description="Smr" evidence="1">
    <location>
        <begin position="1"/>
        <end position="57"/>
    </location>
</feature>
<name>A0A2A5SZS5_9GAMM</name>
<evidence type="ECO:0000313" key="3">
    <source>
        <dbReference type="Proteomes" id="UP000219020"/>
    </source>
</evidence>
<keyword evidence="3" id="KW-1185">Reference proteome</keyword>
<dbReference type="EMBL" id="NBYY01000034">
    <property type="protein sequence ID" value="PCS21390.1"/>
    <property type="molecule type" value="Genomic_DNA"/>
</dbReference>
<protein>
    <recommendedName>
        <fullName evidence="1">Smr domain-containing protein</fullName>
    </recommendedName>
</protein>
<proteinExistence type="predicted"/>
<dbReference type="Pfam" id="PF01713">
    <property type="entry name" value="Smr"/>
    <property type="match status" value="1"/>
</dbReference>